<dbReference type="PANTHER" id="PTHR13408">
    <property type="entry name" value="DNA-DIRECTED RNA POLYMERASE III"/>
    <property type="match status" value="1"/>
</dbReference>
<dbReference type="Proteomes" id="UP000232722">
    <property type="component" value="Unassembled WGS sequence"/>
</dbReference>
<evidence type="ECO:0000256" key="4">
    <source>
        <dbReference type="ARBA" id="ARBA00023242"/>
    </source>
</evidence>
<sequence length="187" mass="20703">MLLVEHEKEDTAGILEGKDVTDNEKSKEVKRKLIQFDEENHLLCFQLPTILPEFEPSKRSRMSGSNDRSSQLDKGKGRVADKLGTGSPLTQLPAGQGKGKEREQDNAGDAINCNKPEGQIGRLVIRRSGKMQMILGDFTFDVMSGLDRTFLENAVVIDPSQESVFNLGQITQHLIVKPNIASLLNDI</sequence>
<dbReference type="InterPro" id="IPR007811">
    <property type="entry name" value="RPC4"/>
</dbReference>
<evidence type="ECO:0000313" key="8">
    <source>
        <dbReference type="EMBL" id="PKY40003.1"/>
    </source>
</evidence>
<dbReference type="EMBL" id="LLXJ01000214">
    <property type="protein sequence ID" value="PKC12991.1"/>
    <property type="molecule type" value="Genomic_DNA"/>
</dbReference>
<dbReference type="GO" id="GO:0042797">
    <property type="term" value="P:tRNA transcription by RNA polymerase III"/>
    <property type="evidence" value="ECO:0007669"/>
    <property type="project" value="TreeGrafter"/>
</dbReference>
<organism evidence="8 11">
    <name type="scientific">Rhizophagus irregularis</name>
    <dbReference type="NCBI Taxonomy" id="588596"/>
    <lineage>
        <taxon>Eukaryota</taxon>
        <taxon>Fungi</taxon>
        <taxon>Fungi incertae sedis</taxon>
        <taxon>Mucoromycota</taxon>
        <taxon>Glomeromycotina</taxon>
        <taxon>Glomeromycetes</taxon>
        <taxon>Glomerales</taxon>
        <taxon>Glomeraceae</taxon>
        <taxon>Rhizophagus</taxon>
    </lineage>
</organism>
<gene>
    <name evidence="7" type="ORF">RhiirA1_123511</name>
    <name evidence="8" type="ORF">RhiirA4_394148</name>
    <name evidence="6" type="ORF">RhiirA5_352213</name>
</gene>
<evidence type="ECO:0000313" key="6">
    <source>
        <dbReference type="EMBL" id="PKC12991.1"/>
    </source>
</evidence>
<reference evidence="6 10" key="2">
    <citation type="submission" date="2017-09" db="EMBL/GenBank/DDBJ databases">
        <title>Extensive intraspecific genome diversity in a model arbuscular mycorrhizal fungus.</title>
        <authorList>
            <person name="Chen E.C."/>
            <person name="Morin E."/>
            <person name="Beaudet D."/>
            <person name="Noel J."/>
            <person name="Ndikumana S."/>
            <person name="Charron P."/>
            <person name="St-Onge C."/>
            <person name="Giorgi J."/>
            <person name="Grigoriev I.V."/>
            <person name="Roux C."/>
            <person name="Martin F.M."/>
            <person name="Corradi N."/>
        </authorList>
    </citation>
    <scope>NUCLEOTIDE SEQUENCE [LARGE SCALE GENOMIC DNA]</scope>
    <source>
        <strain evidence="6 10">A5</strain>
    </source>
</reference>
<feature type="region of interest" description="Disordered" evidence="5">
    <location>
        <begin position="55"/>
        <end position="114"/>
    </location>
</feature>
<keyword evidence="4" id="KW-0539">Nucleus</keyword>
<dbReference type="Proteomes" id="UP000234323">
    <property type="component" value="Unassembled WGS sequence"/>
</dbReference>
<dbReference type="PANTHER" id="PTHR13408:SF0">
    <property type="entry name" value="DNA-DIRECTED RNA POLYMERASE III SUBUNIT RPC4"/>
    <property type="match status" value="1"/>
</dbReference>
<name>A0A2I1G085_9GLOM</name>
<accession>A0A2I1G085</accession>
<evidence type="ECO:0000256" key="2">
    <source>
        <dbReference type="ARBA" id="ARBA00022478"/>
    </source>
</evidence>
<dbReference type="Proteomes" id="UP000232688">
    <property type="component" value="Unassembled WGS sequence"/>
</dbReference>
<dbReference type="Pfam" id="PF05132">
    <property type="entry name" value="RNA_pol_Rpc4"/>
    <property type="match status" value="1"/>
</dbReference>
<keyword evidence="2" id="KW-0240">DNA-directed RNA polymerase</keyword>
<dbReference type="VEuPathDB" id="FungiDB:RhiirFUN_014252"/>
<evidence type="ECO:0000313" key="11">
    <source>
        <dbReference type="Proteomes" id="UP000234323"/>
    </source>
</evidence>
<reference evidence="7 9" key="3">
    <citation type="submission" date="2017-10" db="EMBL/GenBank/DDBJ databases">
        <title>Extensive intraspecific genome diversity in a model arbuscular mycorrhizal fungus.</title>
        <authorList>
            <person name="Chen E.C.H."/>
            <person name="Morin E."/>
            <person name="Baudet D."/>
            <person name="Noel J."/>
            <person name="Ndikumana S."/>
            <person name="Charron P."/>
            <person name="St-Onge C."/>
            <person name="Giorgi J."/>
            <person name="Grigoriev I.V."/>
            <person name="Roux C."/>
            <person name="Martin F.M."/>
            <person name="Corradi N."/>
        </authorList>
    </citation>
    <scope>NUCLEOTIDE SEQUENCE [LARGE SCALE GENOMIC DNA]</scope>
    <source>
        <strain evidence="7 9">A1</strain>
    </source>
</reference>
<comment type="caution">
    <text evidence="8">The sequence shown here is derived from an EMBL/GenBank/DDBJ whole genome shotgun (WGS) entry which is preliminary data.</text>
</comment>
<keyword evidence="11" id="KW-1185">Reference proteome</keyword>
<dbReference type="AlphaFoldDB" id="A0A2I1G085"/>
<dbReference type="GO" id="GO:0003677">
    <property type="term" value="F:DNA binding"/>
    <property type="evidence" value="ECO:0007669"/>
    <property type="project" value="InterPro"/>
</dbReference>
<dbReference type="EMBL" id="LLXH01000270">
    <property type="protein sequence ID" value="PKC69592.1"/>
    <property type="molecule type" value="Genomic_DNA"/>
</dbReference>
<evidence type="ECO:0000313" key="7">
    <source>
        <dbReference type="EMBL" id="PKC69592.1"/>
    </source>
</evidence>
<evidence type="ECO:0000256" key="5">
    <source>
        <dbReference type="SAM" id="MobiDB-lite"/>
    </source>
</evidence>
<evidence type="ECO:0000256" key="3">
    <source>
        <dbReference type="ARBA" id="ARBA00023163"/>
    </source>
</evidence>
<reference evidence="7 9" key="4">
    <citation type="submission" date="2017-10" db="EMBL/GenBank/DDBJ databases">
        <title>Genome analyses suggest a sexual origin of heterokaryosis in a supposedly ancient asexual fungus.</title>
        <authorList>
            <person name="Corradi N."/>
            <person name="Sedzielewska K."/>
            <person name="Noel J."/>
            <person name="Charron P."/>
            <person name="Farinelli L."/>
            <person name="Marton T."/>
            <person name="Kruger M."/>
            <person name="Pelin A."/>
            <person name="Brachmann A."/>
            <person name="Corradi N."/>
        </authorList>
    </citation>
    <scope>NUCLEOTIDE SEQUENCE [LARGE SCALE GENOMIC DNA]</scope>
    <source>
        <strain evidence="7 9">A1</strain>
    </source>
</reference>
<evidence type="ECO:0000256" key="1">
    <source>
        <dbReference type="ARBA" id="ARBA00004123"/>
    </source>
</evidence>
<feature type="compositionally biased region" description="Basic and acidic residues" evidence="5">
    <location>
        <begin position="70"/>
        <end position="81"/>
    </location>
</feature>
<dbReference type="EMBL" id="LLXI01000086">
    <property type="protein sequence ID" value="PKY40003.1"/>
    <property type="molecule type" value="Genomic_DNA"/>
</dbReference>
<dbReference type="GO" id="GO:0005666">
    <property type="term" value="C:RNA polymerase III complex"/>
    <property type="evidence" value="ECO:0007669"/>
    <property type="project" value="InterPro"/>
</dbReference>
<evidence type="ECO:0000313" key="10">
    <source>
        <dbReference type="Proteomes" id="UP000232722"/>
    </source>
</evidence>
<comment type="subcellular location">
    <subcellularLocation>
        <location evidence="1">Nucleus</location>
    </subcellularLocation>
</comment>
<dbReference type="VEuPathDB" id="FungiDB:FUN_012896"/>
<protein>
    <submittedName>
        <fullName evidence="8">Uncharacterized protein</fullName>
    </submittedName>
</protein>
<proteinExistence type="predicted"/>
<evidence type="ECO:0000313" key="9">
    <source>
        <dbReference type="Proteomes" id="UP000232688"/>
    </source>
</evidence>
<reference evidence="8 11" key="1">
    <citation type="submission" date="2015-10" db="EMBL/GenBank/DDBJ databases">
        <title>Genome analyses suggest a sexual origin of heterokaryosis in a supposedly ancient asexual fungus.</title>
        <authorList>
            <person name="Ropars J."/>
            <person name="Sedzielewska K."/>
            <person name="Noel J."/>
            <person name="Charron P."/>
            <person name="Farinelli L."/>
            <person name="Marton T."/>
            <person name="Kruger M."/>
            <person name="Pelin A."/>
            <person name="Brachmann A."/>
            <person name="Corradi N."/>
        </authorList>
    </citation>
    <scope>NUCLEOTIDE SEQUENCE [LARGE SCALE GENOMIC DNA]</scope>
    <source>
        <strain evidence="8 11">A4</strain>
        <strain evidence="6 10">A5</strain>
    </source>
</reference>
<dbReference type="VEuPathDB" id="FungiDB:RhiirA1_123511"/>
<keyword evidence="3" id="KW-0804">Transcription</keyword>